<evidence type="ECO:0000313" key="3">
    <source>
        <dbReference type="Proteomes" id="UP000184485"/>
    </source>
</evidence>
<feature type="signal peptide" evidence="1">
    <location>
        <begin position="1"/>
        <end position="18"/>
    </location>
</feature>
<evidence type="ECO:0008006" key="4">
    <source>
        <dbReference type="Google" id="ProtNLM"/>
    </source>
</evidence>
<name>A0A1M4U960_9HYPH</name>
<organism evidence="2 3">
    <name type="scientific">Kaistia soli DSM 19436</name>
    <dbReference type="NCBI Taxonomy" id="1122133"/>
    <lineage>
        <taxon>Bacteria</taxon>
        <taxon>Pseudomonadati</taxon>
        <taxon>Pseudomonadota</taxon>
        <taxon>Alphaproteobacteria</taxon>
        <taxon>Hyphomicrobiales</taxon>
        <taxon>Kaistiaceae</taxon>
        <taxon>Kaistia</taxon>
    </lineage>
</organism>
<dbReference type="EMBL" id="FQUP01000001">
    <property type="protein sequence ID" value="SHE53381.1"/>
    <property type="molecule type" value="Genomic_DNA"/>
</dbReference>
<gene>
    <name evidence="2" type="ORF">SAMN02745157_0384</name>
</gene>
<dbReference type="AlphaFoldDB" id="A0A1M4U960"/>
<accession>A0A1M4U960</accession>
<dbReference type="RefSeq" id="WP_073050983.1">
    <property type="nucleotide sequence ID" value="NZ_FQUP01000001.1"/>
</dbReference>
<protein>
    <recommendedName>
        <fullName evidence="4">Cytoplasmic protein</fullName>
    </recommendedName>
</protein>
<feature type="chain" id="PRO_5012725286" description="Cytoplasmic protein" evidence="1">
    <location>
        <begin position="19"/>
        <end position="148"/>
    </location>
</feature>
<keyword evidence="3" id="KW-1185">Reference proteome</keyword>
<dbReference type="Proteomes" id="UP000184485">
    <property type="component" value="Unassembled WGS sequence"/>
</dbReference>
<proteinExistence type="predicted"/>
<dbReference type="STRING" id="1122133.SAMN02745157_0384"/>
<reference evidence="2 3" key="1">
    <citation type="submission" date="2016-11" db="EMBL/GenBank/DDBJ databases">
        <authorList>
            <person name="Jaros S."/>
            <person name="Januszkiewicz K."/>
            <person name="Wedrychowicz H."/>
        </authorList>
    </citation>
    <scope>NUCLEOTIDE SEQUENCE [LARGE SCALE GENOMIC DNA]</scope>
    <source>
        <strain evidence="2 3">DSM 19436</strain>
    </source>
</reference>
<keyword evidence="1" id="KW-0732">Signal</keyword>
<dbReference type="OrthoDB" id="9808546at2"/>
<evidence type="ECO:0000313" key="2">
    <source>
        <dbReference type="EMBL" id="SHE53381.1"/>
    </source>
</evidence>
<evidence type="ECO:0000256" key="1">
    <source>
        <dbReference type="SAM" id="SignalP"/>
    </source>
</evidence>
<sequence>MLRAVVATALLLAVGASAEAGSRSLDDPSVSVGSWSRGQVPLCDAQSVLNNIANRYHKANVETWQTGLAIGTVTKIDQVKFEPANPGLIDRRFCHARVELSNGTPSDLFYLIEERQGVASIGWGVEFCLPGQDPWRVYDGSCRSIRYQ</sequence>